<comment type="caution">
    <text evidence="2">The sequence shown here is derived from an EMBL/GenBank/DDBJ whole genome shotgun (WGS) entry which is preliminary data.</text>
</comment>
<keyword evidence="3" id="KW-1185">Reference proteome</keyword>
<gene>
    <name evidence="2" type="ORF">IRJ18_07210</name>
</gene>
<sequence>MDTKQFLAGAAKVDITPPLGTFINGDFIAHYAQYIHDPLHARALVVQQNGVLAAIVVVDICVMPKDFLDEIKAEIQKQTGIDPRNILISSTHTHAAGSVASVYLGAADLQYMRKLPALIIRSVVLAKQNIRPAKIGWGSVDVPEHVLCRRYKMKEGYVAGNPVSGAADSVKTNPFGGEHLIDYGNGVTDPQVGFLAVKGTDDKWISLIANYSLHYVGDWDNGTISADYFGVFANQIKEKLNVGDDFVGMMSNGTSGNINIWDFLNPERYPKGNFKKSELIGTDIAEKVCLEVQHIQWDNAPSLLVKYSELTIKLRKPDADELQKTKKIVAESNYEQMTINNETLKQLYAREQVLLNDLPDTLQFPVQALKIGNGIIGGLGAEIFAETGLWLKKNSPVKNYFTICLANANAGYVPPEHEFEYGGYETWRGRTSKLVTNAEATIKNELLKLVNEAI</sequence>
<dbReference type="Pfam" id="PF04734">
    <property type="entry name" value="Ceramidase_alk"/>
    <property type="match status" value="1"/>
</dbReference>
<name>A0ABR9XGG0_9SPHI</name>
<proteinExistence type="predicted"/>
<accession>A0ABR9XGG0</accession>
<dbReference type="EMBL" id="JADFFM010000001">
    <property type="protein sequence ID" value="MBE9666145.1"/>
    <property type="molecule type" value="Genomic_DNA"/>
</dbReference>
<dbReference type="Proteomes" id="UP000632774">
    <property type="component" value="Unassembled WGS sequence"/>
</dbReference>
<dbReference type="InterPro" id="IPR031329">
    <property type="entry name" value="NEUT/ALK_ceramidase_N"/>
</dbReference>
<evidence type="ECO:0000259" key="1">
    <source>
        <dbReference type="Pfam" id="PF04734"/>
    </source>
</evidence>
<protein>
    <submittedName>
        <fullName evidence="2">Neutral/alkaline non-lysosomal ceramidase N-terminal domain-containing protein</fullName>
    </submittedName>
</protein>
<dbReference type="RefSeq" id="WP_194105520.1">
    <property type="nucleotide sequence ID" value="NZ_JADFFM010000001.1"/>
</dbReference>
<reference evidence="2 3" key="1">
    <citation type="submission" date="2020-10" db="EMBL/GenBank/DDBJ databases">
        <title>Mucilaginibacter mali sp. nov., isolated from rhizosphere soil of apple orchard.</title>
        <authorList>
            <person name="Lee J.-S."/>
            <person name="Kim H.S."/>
            <person name="Kim J.-S."/>
        </authorList>
    </citation>
    <scope>NUCLEOTIDE SEQUENCE [LARGE SCALE GENOMIC DNA]</scope>
    <source>
        <strain evidence="2 3">KCTC 23157</strain>
    </source>
</reference>
<organism evidence="2 3">
    <name type="scientific">Mucilaginibacter boryungensis</name>
    <dbReference type="NCBI Taxonomy" id="768480"/>
    <lineage>
        <taxon>Bacteria</taxon>
        <taxon>Pseudomonadati</taxon>
        <taxon>Bacteroidota</taxon>
        <taxon>Sphingobacteriia</taxon>
        <taxon>Sphingobacteriales</taxon>
        <taxon>Sphingobacteriaceae</taxon>
        <taxon>Mucilaginibacter</taxon>
    </lineage>
</organism>
<evidence type="ECO:0000313" key="2">
    <source>
        <dbReference type="EMBL" id="MBE9666145.1"/>
    </source>
</evidence>
<evidence type="ECO:0000313" key="3">
    <source>
        <dbReference type="Proteomes" id="UP000632774"/>
    </source>
</evidence>
<feature type="domain" description="Neutral/alkaline non-lysosomal ceramidase N-terminal" evidence="1">
    <location>
        <begin position="6"/>
        <end position="256"/>
    </location>
</feature>